<reference evidence="4 6" key="2">
    <citation type="submission" date="2019-04" db="EMBL/GenBank/DDBJ databases">
        <title>Long-read de novo sequencing of Cupriavidus necator H16.</title>
        <authorList>
            <person name="Little G.T."/>
            <person name="Ehsaan M."/>
            <person name="Arenas-Lopez C."/>
            <person name="Jawed K."/>
            <person name="Winzer K."/>
            <person name="Kovacs K."/>
            <person name="Malys N."/>
            <person name="Minton N.P."/>
        </authorList>
    </citation>
    <scope>NUCLEOTIDE SEQUENCE [LARGE SCALE GENOMIC DNA]</scope>
    <source>
        <strain evidence="4 6">H16</strain>
    </source>
</reference>
<dbReference type="EMBL" id="AM260480">
    <property type="protein sequence ID" value="CAJ97177.1"/>
    <property type="molecule type" value="Genomic_DNA"/>
</dbReference>
<evidence type="ECO:0000313" key="4">
    <source>
        <dbReference type="EMBL" id="QCC04946.1"/>
    </source>
</evidence>
<name>Q0JYJ7_CUPNH</name>
<evidence type="ECO:0000313" key="3">
    <source>
        <dbReference type="EMBL" id="CAJ97177.1"/>
    </source>
</evidence>
<evidence type="ECO:0000313" key="6">
    <source>
        <dbReference type="Proteomes" id="UP000296079"/>
    </source>
</evidence>
<dbReference type="EMBL" id="CP039288">
    <property type="protein sequence ID" value="QCC04946.1"/>
    <property type="molecule type" value="Genomic_DNA"/>
</dbReference>
<keyword evidence="1" id="KW-0732">Signal</keyword>
<proteinExistence type="predicted"/>
<dbReference type="KEGG" id="reh:H16_B2395"/>
<evidence type="ECO:0000313" key="5">
    <source>
        <dbReference type="Proteomes" id="UP000008210"/>
    </source>
</evidence>
<keyword evidence="5" id="KW-1185">Reference proteome</keyword>
<evidence type="ECO:0000259" key="2">
    <source>
        <dbReference type="Pfam" id="PF16747"/>
    </source>
</evidence>
<feature type="signal peptide" evidence="1">
    <location>
        <begin position="1"/>
        <end position="20"/>
    </location>
</feature>
<dbReference type="RefSeq" id="WP_011617841.1">
    <property type="nucleotide sequence ID" value="NC_008314.1"/>
</dbReference>
<feature type="chain" id="PRO_5004174358" evidence="1">
    <location>
        <begin position="21"/>
        <end position="137"/>
    </location>
</feature>
<organism evidence="3 5">
    <name type="scientific">Cupriavidus necator (strain ATCC 17699 / DSM 428 / KCTC 22496 / NCIMB 10442 / H16 / Stanier 337)</name>
    <name type="common">Ralstonia eutropha</name>
    <dbReference type="NCBI Taxonomy" id="381666"/>
    <lineage>
        <taxon>Bacteria</taxon>
        <taxon>Pseudomonadati</taxon>
        <taxon>Pseudomonadota</taxon>
        <taxon>Betaproteobacteria</taxon>
        <taxon>Burkholderiales</taxon>
        <taxon>Burkholderiaceae</taxon>
        <taxon>Cupriavidus</taxon>
    </lineage>
</organism>
<protein>
    <submittedName>
        <fullName evidence="3">Hypothetical membrane associated protein</fullName>
    </submittedName>
</protein>
<dbReference type="OrthoDB" id="8776126at2"/>
<dbReference type="InterPro" id="IPR031939">
    <property type="entry name" value="Adhesin_E-like"/>
</dbReference>
<dbReference type="Pfam" id="PF16747">
    <property type="entry name" value="Adhesin_E"/>
    <property type="match status" value="1"/>
</dbReference>
<sequence>MKVKLFPLVAVAMLSTNVMAAKWEAIGVGGENTLLYVDATSISSSKGLKKAWLRYSYTTPQKGDYVTKFKDYRSVLTMNHFDCAGRRSAVSKQVIYEGDDGTGEVLGTNSIKNVENALDDVTPGTLGETALIRVCGK</sequence>
<dbReference type="Proteomes" id="UP000296079">
    <property type="component" value="Chromosome 2"/>
</dbReference>
<feature type="domain" description="Surface-adhesin protein E-like" evidence="2">
    <location>
        <begin position="23"/>
        <end position="136"/>
    </location>
</feature>
<evidence type="ECO:0000256" key="1">
    <source>
        <dbReference type="SAM" id="SignalP"/>
    </source>
</evidence>
<dbReference type="Proteomes" id="UP000008210">
    <property type="component" value="Chromosome 2"/>
</dbReference>
<gene>
    <name evidence="3" type="ordered locus">H16_B2395</name>
    <name evidence="4" type="ORF">E6A55_31265</name>
</gene>
<accession>Q0JYJ7</accession>
<reference evidence="3 5" key="1">
    <citation type="journal article" date="2006" name="Nat. Biotechnol.">
        <title>Genome sequence of the bioplastic-producing 'Knallgas' bacterium Ralstonia eutropha H16.</title>
        <authorList>
            <person name="Pohlmann A."/>
            <person name="Fricke W.F."/>
            <person name="Reinecke F."/>
            <person name="Kusian B."/>
            <person name="Liesegang H."/>
            <person name="Cramm R."/>
            <person name="Eitinger T."/>
            <person name="Ewering C."/>
            <person name="Potter M."/>
            <person name="Schwartz E."/>
            <person name="Strittmatter A."/>
            <person name="Voss I."/>
            <person name="Gottschalk G."/>
            <person name="Steinbuechel A."/>
            <person name="Friedrich B."/>
            <person name="Bowien B."/>
        </authorList>
    </citation>
    <scope>NUCLEOTIDE SEQUENCE [LARGE SCALE GENOMIC DNA]</scope>
    <source>
        <strain evidence="5">ATCC 17699 / DSM 428 / KCTC 22496 / NCIMB 10442 / H16 / Stanier 337</strain>
        <strain evidence="3">H16</strain>
    </source>
</reference>
<dbReference type="AlphaFoldDB" id="Q0JYJ7"/>
<dbReference type="eggNOG" id="ENOG502ZX1Z">
    <property type="taxonomic scope" value="Bacteria"/>
</dbReference>
<dbReference type="HOGENOM" id="CLU_1861863_0_0_4"/>